<reference evidence="1 2" key="1">
    <citation type="journal article" date="2019" name="Int. J. Syst. Evol. Microbiol.">
        <title>The Global Catalogue of Microorganisms (GCM) 10K type strain sequencing project: providing services to taxonomists for standard genome sequencing and annotation.</title>
        <authorList>
            <consortium name="The Broad Institute Genomics Platform"/>
            <consortium name="The Broad Institute Genome Sequencing Center for Infectious Disease"/>
            <person name="Wu L."/>
            <person name="Ma J."/>
        </authorList>
    </citation>
    <scope>NUCLEOTIDE SEQUENCE [LARGE SCALE GENOMIC DNA]</scope>
    <source>
        <strain evidence="1 2">JCM 16227</strain>
    </source>
</reference>
<comment type="caution">
    <text evidence="1">The sequence shown here is derived from an EMBL/GenBank/DDBJ whole genome shotgun (WGS) entry which is preliminary data.</text>
</comment>
<organism evidence="1 2">
    <name type="scientific">Gordonia cholesterolivorans</name>
    <dbReference type="NCBI Taxonomy" id="559625"/>
    <lineage>
        <taxon>Bacteria</taxon>
        <taxon>Bacillati</taxon>
        <taxon>Actinomycetota</taxon>
        <taxon>Actinomycetes</taxon>
        <taxon>Mycobacteriales</taxon>
        <taxon>Gordoniaceae</taxon>
        <taxon>Gordonia</taxon>
    </lineage>
</organism>
<sequence>MTIIQDRIEDIAGAEFAQAVTFTIPRIRESASGAAIVTEQKHRFQVTDGGDLVTSNLDPGPATVRIGLNSYQITIPDSSSPIRLWPLIDAGMPAPPPSEQYDFVRNGGGLVRAQAVDLDEYESMMWDPGTLYIIKDAQVTE</sequence>
<accession>A0ABN3HFB6</accession>
<evidence type="ECO:0000313" key="2">
    <source>
        <dbReference type="Proteomes" id="UP001501170"/>
    </source>
</evidence>
<protein>
    <submittedName>
        <fullName evidence="1">Uncharacterized protein</fullName>
    </submittedName>
</protein>
<name>A0ABN3HFB6_9ACTN</name>
<gene>
    <name evidence="1" type="ORF">GCM10009855_18150</name>
</gene>
<dbReference type="EMBL" id="BAAARB010000008">
    <property type="protein sequence ID" value="GAA2378594.1"/>
    <property type="molecule type" value="Genomic_DNA"/>
</dbReference>
<proteinExistence type="predicted"/>
<evidence type="ECO:0000313" key="1">
    <source>
        <dbReference type="EMBL" id="GAA2378594.1"/>
    </source>
</evidence>
<keyword evidence="2" id="KW-1185">Reference proteome</keyword>
<dbReference type="RefSeq" id="WP_346076030.1">
    <property type="nucleotide sequence ID" value="NZ_BAAARB010000008.1"/>
</dbReference>
<dbReference type="Proteomes" id="UP001501170">
    <property type="component" value="Unassembled WGS sequence"/>
</dbReference>